<dbReference type="WBParaSite" id="TTAC_0001013601-mRNA-1">
    <property type="protein sequence ID" value="TTAC_0001013601-mRNA-1"/>
    <property type="gene ID" value="TTAC_0001013601"/>
</dbReference>
<evidence type="ECO:0000313" key="3">
    <source>
        <dbReference type="Proteomes" id="UP000274429"/>
    </source>
</evidence>
<evidence type="ECO:0000313" key="4">
    <source>
        <dbReference type="WBParaSite" id="TTAC_0001013601-mRNA-1"/>
    </source>
</evidence>
<dbReference type="Proteomes" id="UP000274429">
    <property type="component" value="Unassembled WGS sequence"/>
</dbReference>
<proteinExistence type="predicted"/>
<evidence type="ECO:0000256" key="1">
    <source>
        <dbReference type="SAM" id="SignalP"/>
    </source>
</evidence>
<feature type="chain" id="PRO_5043133242" evidence="1">
    <location>
        <begin position="22"/>
        <end position="91"/>
    </location>
</feature>
<gene>
    <name evidence="2" type="ORF">TTAC_LOCUS10121</name>
</gene>
<keyword evidence="3" id="KW-1185">Reference proteome</keyword>
<reference evidence="4" key="1">
    <citation type="submission" date="2017-02" db="UniProtKB">
        <authorList>
            <consortium name="WormBaseParasite"/>
        </authorList>
    </citation>
    <scope>IDENTIFICATION</scope>
</reference>
<dbReference type="EMBL" id="UYWX01021330">
    <property type="protein sequence ID" value="VDM35101.1"/>
    <property type="molecule type" value="Genomic_DNA"/>
</dbReference>
<keyword evidence="1" id="KW-0732">Signal</keyword>
<sequence>MQSASTLICLCLLLPSPSSLSHRILSLPPQRLWRMRKRGGGRRESAEVGDVSDAEESDDVVADVFEMQSLGVSNEAEENEYVLIPAKPRRR</sequence>
<dbReference type="AlphaFoldDB" id="A0A0R3X9B1"/>
<evidence type="ECO:0000313" key="2">
    <source>
        <dbReference type="EMBL" id="VDM35101.1"/>
    </source>
</evidence>
<accession>A0A0R3X9B1</accession>
<name>A0A0R3X9B1_HYDTA</name>
<protein>
    <submittedName>
        <fullName evidence="4">Secreted protein</fullName>
    </submittedName>
</protein>
<feature type="signal peptide" evidence="1">
    <location>
        <begin position="1"/>
        <end position="21"/>
    </location>
</feature>
<organism evidence="4">
    <name type="scientific">Hydatigena taeniaeformis</name>
    <name type="common">Feline tapeworm</name>
    <name type="synonym">Taenia taeniaeformis</name>
    <dbReference type="NCBI Taxonomy" id="6205"/>
    <lineage>
        <taxon>Eukaryota</taxon>
        <taxon>Metazoa</taxon>
        <taxon>Spiralia</taxon>
        <taxon>Lophotrochozoa</taxon>
        <taxon>Platyhelminthes</taxon>
        <taxon>Cestoda</taxon>
        <taxon>Eucestoda</taxon>
        <taxon>Cyclophyllidea</taxon>
        <taxon>Taeniidae</taxon>
        <taxon>Hydatigera</taxon>
    </lineage>
</organism>
<reference evidence="2 3" key="2">
    <citation type="submission" date="2018-11" db="EMBL/GenBank/DDBJ databases">
        <authorList>
            <consortium name="Pathogen Informatics"/>
        </authorList>
    </citation>
    <scope>NUCLEOTIDE SEQUENCE [LARGE SCALE GENOMIC DNA]</scope>
</reference>